<dbReference type="EMBL" id="JAYWIO010000004">
    <property type="protein sequence ID" value="KAK7268061.1"/>
    <property type="molecule type" value="Genomic_DNA"/>
</dbReference>
<sequence length="110" mass="13083">MNQAPLFKCEVEAILCNSHTAEHYGWRFWGCRFYEDSGCGFFQWFNDEDEKYRSIRSQRMKIGDLQAALDDTKYELRSALNDVQLKKKELKGMKMELQPRSVFWFLVIAV</sequence>
<dbReference type="Proteomes" id="UP001372338">
    <property type="component" value="Unassembled WGS sequence"/>
</dbReference>
<keyword evidence="2" id="KW-1185">Reference proteome</keyword>
<accession>A0AAN9ICQ9</accession>
<evidence type="ECO:0000313" key="1">
    <source>
        <dbReference type="EMBL" id="KAK7268061.1"/>
    </source>
</evidence>
<gene>
    <name evidence="1" type="ORF">RIF29_20746</name>
</gene>
<comment type="caution">
    <text evidence="1">The sequence shown here is derived from an EMBL/GenBank/DDBJ whole genome shotgun (WGS) entry which is preliminary data.</text>
</comment>
<proteinExistence type="predicted"/>
<name>A0AAN9ICQ9_CROPI</name>
<organism evidence="1 2">
    <name type="scientific">Crotalaria pallida</name>
    <name type="common">Smooth rattlebox</name>
    <name type="synonym">Crotalaria striata</name>
    <dbReference type="NCBI Taxonomy" id="3830"/>
    <lineage>
        <taxon>Eukaryota</taxon>
        <taxon>Viridiplantae</taxon>
        <taxon>Streptophyta</taxon>
        <taxon>Embryophyta</taxon>
        <taxon>Tracheophyta</taxon>
        <taxon>Spermatophyta</taxon>
        <taxon>Magnoliopsida</taxon>
        <taxon>eudicotyledons</taxon>
        <taxon>Gunneridae</taxon>
        <taxon>Pentapetalae</taxon>
        <taxon>rosids</taxon>
        <taxon>fabids</taxon>
        <taxon>Fabales</taxon>
        <taxon>Fabaceae</taxon>
        <taxon>Papilionoideae</taxon>
        <taxon>50 kb inversion clade</taxon>
        <taxon>genistoids sensu lato</taxon>
        <taxon>core genistoids</taxon>
        <taxon>Crotalarieae</taxon>
        <taxon>Crotalaria</taxon>
    </lineage>
</organism>
<evidence type="ECO:0008006" key="3">
    <source>
        <dbReference type="Google" id="ProtNLM"/>
    </source>
</evidence>
<reference evidence="1 2" key="1">
    <citation type="submission" date="2024-01" db="EMBL/GenBank/DDBJ databases">
        <title>The genomes of 5 underutilized Papilionoideae crops provide insights into root nodulation and disease resistanc.</title>
        <authorList>
            <person name="Yuan L."/>
        </authorList>
    </citation>
    <scope>NUCLEOTIDE SEQUENCE [LARGE SCALE GENOMIC DNA]</scope>
    <source>
        <strain evidence="1">ZHUSHIDOU_FW_LH</strain>
        <tissue evidence="1">Leaf</tissue>
    </source>
</reference>
<dbReference type="AlphaFoldDB" id="A0AAN9ICQ9"/>
<protein>
    <recommendedName>
        <fullName evidence="3">Zinc finger GRF-type domain-containing protein</fullName>
    </recommendedName>
</protein>
<evidence type="ECO:0000313" key="2">
    <source>
        <dbReference type="Proteomes" id="UP001372338"/>
    </source>
</evidence>